<dbReference type="InterPro" id="IPR006400">
    <property type="entry name" value="Hopene-cyclase"/>
</dbReference>
<dbReference type="InterPro" id="IPR032696">
    <property type="entry name" value="SQ_cyclase_C"/>
</dbReference>
<feature type="domain" description="Squalene cyclase N-terminal" evidence="6">
    <location>
        <begin position="7"/>
        <end position="281"/>
    </location>
</feature>
<sequence>MNRLILQLKKDQTHNGSWEYPFETGISTDAYMIILLRTLEMDEEELIRELTSRILSRQEANGAWKLFHDEENGNLSSTVAAYYSLLYSGYVSKEDSTMQAAKKFILANGGIEKSLLFTKIMLALTGQVEWPPYFPLPVEMILLPPELPISFYDISVFGRSNLAPIMIVADKKFVKKTRRSPTLSDLYAATETDEFFNVHDIQQLISLIEHGFKSVPGLPHYIHELAMNRAKQYMLTRLEPDGTLCSYFSSTFLMIFALLALGHSNRDPLIIKAIRGLQSMKCTIQGHIHMQYTTATVWNTNLISFALQQAGVPSTDAIVQKANHYLAKRQQTTYGDWALHNPGVIPGGWGFSDIDTFIPDIDDTTASLRAISQLVGTDPHFHQAWNKGVQWILSMQNSDGGWASFEKNVNDALVHILPIEGGRFFITDSSSADLTGRTLEFLGNYTNLPKHHQTIKRGVDWLLHHQEKDGSWYGRWGICYIYGTWAAITGLAASGVSAQHPSIQKAVNWLHSIQNADGGWGESCKSDLANTYVPLGSSNRTQSAWALDALIAASDQPTPEINNGIAYLLKASNQNDWTNSYPVGQGMGGGFYIHYHSYQYIFPLLAIAHYKRKFII</sequence>
<feature type="domain" description="Squalene cyclase C-terminal" evidence="5">
    <location>
        <begin position="296"/>
        <end position="612"/>
    </location>
</feature>
<evidence type="ECO:0000256" key="4">
    <source>
        <dbReference type="ARBA" id="ARBA00023235"/>
    </source>
</evidence>
<dbReference type="Pfam" id="PF13249">
    <property type="entry name" value="SQHop_cyclase_N"/>
    <property type="match status" value="1"/>
</dbReference>
<keyword evidence="8" id="KW-1185">Reference proteome</keyword>
<evidence type="ECO:0000256" key="3">
    <source>
        <dbReference type="ARBA" id="ARBA00022737"/>
    </source>
</evidence>
<dbReference type="RefSeq" id="WP_381442728.1">
    <property type="nucleotide sequence ID" value="NZ_JBHSNP010000009.1"/>
</dbReference>
<dbReference type="InterPro" id="IPR032697">
    <property type="entry name" value="SQ_cyclase_N"/>
</dbReference>
<keyword evidence="3" id="KW-0677">Repeat</keyword>
<evidence type="ECO:0000259" key="6">
    <source>
        <dbReference type="Pfam" id="PF13249"/>
    </source>
</evidence>
<dbReference type="SFLD" id="SFLDG01016">
    <property type="entry name" value="Prenyltransferase_Like_2"/>
    <property type="match status" value="1"/>
</dbReference>
<dbReference type="NCBIfam" id="TIGR01787">
    <property type="entry name" value="squalene_cyclas"/>
    <property type="match status" value="1"/>
</dbReference>
<dbReference type="EMBL" id="JBHSNP010000009">
    <property type="protein sequence ID" value="MFC5602523.1"/>
    <property type="molecule type" value="Genomic_DNA"/>
</dbReference>
<proteinExistence type="inferred from homology"/>
<dbReference type="Proteomes" id="UP001596071">
    <property type="component" value="Unassembled WGS sequence"/>
</dbReference>
<dbReference type="EC" id="5.4.99.17" evidence="7"/>
<evidence type="ECO:0000259" key="5">
    <source>
        <dbReference type="Pfam" id="PF13243"/>
    </source>
</evidence>
<dbReference type="InterPro" id="IPR008930">
    <property type="entry name" value="Terpenoid_cyclase/PrenylTrfase"/>
</dbReference>
<dbReference type="PANTHER" id="PTHR11764:SF20">
    <property type="entry name" value="LANOSTEROL SYNTHASE"/>
    <property type="match status" value="1"/>
</dbReference>
<dbReference type="InterPro" id="IPR002365">
    <property type="entry name" value="Terpene_synthase_CS"/>
</dbReference>
<dbReference type="Pfam" id="PF13243">
    <property type="entry name" value="SQHop_cyclase_C"/>
    <property type="match status" value="1"/>
</dbReference>
<accession>A0ABW0TVU5</accession>
<organism evidence="7 8">
    <name type="scientific">Sporosarcina koreensis</name>
    <dbReference type="NCBI Taxonomy" id="334735"/>
    <lineage>
        <taxon>Bacteria</taxon>
        <taxon>Bacillati</taxon>
        <taxon>Bacillota</taxon>
        <taxon>Bacilli</taxon>
        <taxon>Bacillales</taxon>
        <taxon>Caryophanaceae</taxon>
        <taxon>Sporosarcina</taxon>
    </lineage>
</organism>
<dbReference type="PROSITE" id="PS01074">
    <property type="entry name" value="TERPENE_SYNTHASES"/>
    <property type="match status" value="1"/>
</dbReference>
<evidence type="ECO:0000313" key="8">
    <source>
        <dbReference type="Proteomes" id="UP001596071"/>
    </source>
</evidence>
<dbReference type="Gene3D" id="1.50.10.20">
    <property type="match status" value="2"/>
</dbReference>
<dbReference type="SUPFAM" id="SSF48239">
    <property type="entry name" value="Terpenoid cyclases/Protein prenyltransferases"/>
    <property type="match status" value="2"/>
</dbReference>
<dbReference type="GO" id="GO:0051007">
    <property type="term" value="F:squalene-hopene cyclase activity"/>
    <property type="evidence" value="ECO:0007669"/>
    <property type="project" value="UniProtKB-EC"/>
</dbReference>
<dbReference type="InterPro" id="IPR018333">
    <property type="entry name" value="Squalene_cyclase"/>
</dbReference>
<protein>
    <submittedName>
        <fullName evidence="7">Squalene--hopene cyclase</fullName>
        <ecNumber evidence="7">5.4.99.17</ecNumber>
    </submittedName>
</protein>
<name>A0ABW0TVU5_9BACL</name>
<dbReference type="PANTHER" id="PTHR11764">
    <property type="entry name" value="TERPENE CYCLASE/MUTASE FAMILY MEMBER"/>
    <property type="match status" value="1"/>
</dbReference>
<reference evidence="8" key="1">
    <citation type="journal article" date="2019" name="Int. J. Syst. Evol. Microbiol.">
        <title>The Global Catalogue of Microorganisms (GCM) 10K type strain sequencing project: providing services to taxonomists for standard genome sequencing and annotation.</title>
        <authorList>
            <consortium name="The Broad Institute Genomics Platform"/>
            <consortium name="The Broad Institute Genome Sequencing Center for Infectious Disease"/>
            <person name="Wu L."/>
            <person name="Ma J."/>
        </authorList>
    </citation>
    <scope>NUCLEOTIDE SEQUENCE [LARGE SCALE GENOMIC DNA]</scope>
    <source>
        <strain evidence="8">KACC 11299</strain>
    </source>
</reference>
<evidence type="ECO:0000256" key="2">
    <source>
        <dbReference type="ARBA" id="ARBA00009755"/>
    </source>
</evidence>
<evidence type="ECO:0000256" key="1">
    <source>
        <dbReference type="ARBA" id="ARBA00004999"/>
    </source>
</evidence>
<keyword evidence="4 7" id="KW-0413">Isomerase</keyword>
<dbReference type="NCBIfam" id="TIGR01507">
    <property type="entry name" value="hopene_cyclase"/>
    <property type="match status" value="1"/>
</dbReference>
<comment type="pathway">
    <text evidence="1">Secondary metabolite biosynthesis; hopanoid biosynthesis.</text>
</comment>
<comment type="similarity">
    <text evidence="2">Belongs to the terpene cyclase/mutase family.</text>
</comment>
<comment type="caution">
    <text evidence="7">The sequence shown here is derived from an EMBL/GenBank/DDBJ whole genome shotgun (WGS) entry which is preliminary data.</text>
</comment>
<evidence type="ECO:0000313" key="7">
    <source>
        <dbReference type="EMBL" id="MFC5602523.1"/>
    </source>
</evidence>
<gene>
    <name evidence="7" type="primary">shc</name>
    <name evidence="7" type="ORF">ACFPTP_04760</name>
</gene>